<proteinExistence type="predicted"/>
<evidence type="ECO:0000313" key="2">
    <source>
        <dbReference type="Proteomes" id="UP000000304"/>
    </source>
</evidence>
<name>B4QT08_DROSI</name>
<dbReference type="EMBL" id="CM000364">
    <property type="protein sequence ID" value="EDX13268.1"/>
    <property type="molecule type" value="Genomic_DNA"/>
</dbReference>
<reference evidence="1 2" key="1">
    <citation type="journal article" date="2007" name="Nature">
        <title>Evolution of genes and genomes on the Drosophila phylogeny.</title>
        <authorList>
            <consortium name="Drosophila 12 Genomes Consortium"/>
            <person name="Clark A.G."/>
            <person name="Eisen M.B."/>
            <person name="Smith D.R."/>
            <person name="Bergman C.M."/>
            <person name="Oliver B."/>
            <person name="Markow T.A."/>
            <person name="Kaufman T.C."/>
            <person name="Kellis M."/>
            <person name="Gelbart W."/>
            <person name="Iyer V.N."/>
            <person name="Pollard D.A."/>
            <person name="Sackton T.B."/>
            <person name="Larracuente A.M."/>
            <person name="Singh N.D."/>
            <person name="Abad J.P."/>
            <person name="Abt D.N."/>
            <person name="Adryan B."/>
            <person name="Aguade M."/>
            <person name="Akashi H."/>
            <person name="Anderson W.W."/>
            <person name="Aquadro C.F."/>
            <person name="Ardell D.H."/>
            <person name="Arguello R."/>
            <person name="Artieri C.G."/>
            <person name="Barbash D.A."/>
            <person name="Barker D."/>
            <person name="Barsanti P."/>
            <person name="Batterham P."/>
            <person name="Batzoglou S."/>
            <person name="Begun D."/>
            <person name="Bhutkar A."/>
            <person name="Blanco E."/>
            <person name="Bosak S.A."/>
            <person name="Bradley R.K."/>
            <person name="Brand A.D."/>
            <person name="Brent M.R."/>
            <person name="Brooks A.N."/>
            <person name="Brown R.H."/>
            <person name="Butlin R.K."/>
            <person name="Caggese C."/>
            <person name="Calvi B.R."/>
            <person name="Bernardo de Carvalho A."/>
            <person name="Caspi A."/>
            <person name="Castrezana S."/>
            <person name="Celniker S.E."/>
            <person name="Chang J.L."/>
            <person name="Chapple C."/>
            <person name="Chatterji S."/>
            <person name="Chinwalla A."/>
            <person name="Civetta A."/>
            <person name="Clifton S.W."/>
            <person name="Comeron J.M."/>
            <person name="Costello J.C."/>
            <person name="Coyne J.A."/>
            <person name="Daub J."/>
            <person name="David R.G."/>
            <person name="Delcher A.L."/>
            <person name="Delehaunty K."/>
            <person name="Do C.B."/>
            <person name="Ebling H."/>
            <person name="Edwards K."/>
            <person name="Eickbush T."/>
            <person name="Evans J.D."/>
            <person name="Filipski A."/>
            <person name="Findeiss S."/>
            <person name="Freyhult E."/>
            <person name="Fulton L."/>
            <person name="Fulton R."/>
            <person name="Garcia A.C."/>
            <person name="Gardiner A."/>
            <person name="Garfield D.A."/>
            <person name="Garvin B.E."/>
            <person name="Gibson G."/>
            <person name="Gilbert D."/>
            <person name="Gnerre S."/>
            <person name="Godfrey J."/>
            <person name="Good R."/>
            <person name="Gotea V."/>
            <person name="Gravely B."/>
            <person name="Greenberg A.J."/>
            <person name="Griffiths-Jones S."/>
            <person name="Gross S."/>
            <person name="Guigo R."/>
            <person name="Gustafson E.A."/>
            <person name="Haerty W."/>
            <person name="Hahn M.W."/>
            <person name="Halligan D.L."/>
            <person name="Halpern A.L."/>
            <person name="Halter G.M."/>
            <person name="Han M.V."/>
            <person name="Heger A."/>
            <person name="Hillier L."/>
            <person name="Hinrichs A.S."/>
            <person name="Holmes I."/>
            <person name="Hoskins R.A."/>
            <person name="Hubisz M.J."/>
            <person name="Hultmark D."/>
            <person name="Huntley M.A."/>
            <person name="Jaffe D.B."/>
            <person name="Jagadeeshan S."/>
            <person name="Jeck W.R."/>
            <person name="Johnson J."/>
            <person name="Jones C.D."/>
            <person name="Jordan W.C."/>
            <person name="Karpen G.H."/>
            <person name="Kataoka E."/>
            <person name="Keightley P.D."/>
            <person name="Kheradpour P."/>
            <person name="Kirkness E.F."/>
            <person name="Koerich L.B."/>
            <person name="Kristiansen K."/>
            <person name="Kudrna D."/>
            <person name="Kulathinal R.J."/>
            <person name="Kumar S."/>
            <person name="Kwok R."/>
            <person name="Lander E."/>
            <person name="Langley C.H."/>
            <person name="Lapoint R."/>
            <person name="Lazzaro B.P."/>
            <person name="Lee S.J."/>
            <person name="Levesque L."/>
            <person name="Li R."/>
            <person name="Lin C.F."/>
            <person name="Lin M.F."/>
            <person name="Lindblad-Toh K."/>
            <person name="Llopart A."/>
            <person name="Long M."/>
            <person name="Low L."/>
            <person name="Lozovsky E."/>
            <person name="Lu J."/>
            <person name="Luo M."/>
            <person name="Machado C.A."/>
            <person name="Makalowski W."/>
            <person name="Marzo M."/>
            <person name="Matsuda M."/>
            <person name="Matzkin L."/>
            <person name="McAllister B."/>
            <person name="McBride C.S."/>
            <person name="McKernan B."/>
            <person name="McKernan K."/>
            <person name="Mendez-Lago M."/>
            <person name="Minx P."/>
            <person name="Mollenhauer M.U."/>
            <person name="Montooth K."/>
            <person name="Mount S.M."/>
            <person name="Mu X."/>
            <person name="Myers E."/>
            <person name="Negre B."/>
            <person name="Newfeld S."/>
            <person name="Nielsen R."/>
            <person name="Noor M.A."/>
            <person name="O'Grady P."/>
            <person name="Pachter L."/>
            <person name="Papaceit M."/>
            <person name="Parisi M.J."/>
            <person name="Parisi M."/>
            <person name="Parts L."/>
            <person name="Pedersen J.S."/>
            <person name="Pesole G."/>
            <person name="Phillippy A.M."/>
            <person name="Ponting C.P."/>
            <person name="Pop M."/>
            <person name="Porcelli D."/>
            <person name="Powell J.R."/>
            <person name="Prohaska S."/>
            <person name="Pruitt K."/>
            <person name="Puig M."/>
            <person name="Quesneville H."/>
            <person name="Ram K.R."/>
            <person name="Rand D."/>
            <person name="Rasmussen M.D."/>
            <person name="Reed L.K."/>
            <person name="Reenan R."/>
            <person name="Reily A."/>
            <person name="Remington K.A."/>
            <person name="Rieger T.T."/>
            <person name="Ritchie M.G."/>
            <person name="Robin C."/>
            <person name="Rogers Y.H."/>
            <person name="Rohde C."/>
            <person name="Rozas J."/>
            <person name="Rubenfield M.J."/>
            <person name="Ruiz A."/>
            <person name="Russo S."/>
            <person name="Salzberg S.L."/>
            <person name="Sanchez-Gracia A."/>
            <person name="Saranga D.J."/>
            <person name="Sato H."/>
            <person name="Schaeffer S.W."/>
            <person name="Schatz M.C."/>
            <person name="Schlenke T."/>
            <person name="Schwartz R."/>
            <person name="Segarra C."/>
            <person name="Singh R.S."/>
            <person name="Sirot L."/>
            <person name="Sirota M."/>
            <person name="Sisneros N.B."/>
            <person name="Smith C.D."/>
            <person name="Smith T.F."/>
            <person name="Spieth J."/>
            <person name="Stage D.E."/>
            <person name="Stark A."/>
            <person name="Stephan W."/>
            <person name="Strausberg R.L."/>
            <person name="Strempel S."/>
            <person name="Sturgill D."/>
            <person name="Sutton G."/>
            <person name="Sutton G.G."/>
            <person name="Tao W."/>
            <person name="Teichmann S."/>
            <person name="Tobari Y.N."/>
            <person name="Tomimura Y."/>
            <person name="Tsolas J.M."/>
            <person name="Valente V.L."/>
            <person name="Venter E."/>
            <person name="Venter J.C."/>
            <person name="Vicario S."/>
            <person name="Vieira F.G."/>
            <person name="Vilella A.J."/>
            <person name="Villasante A."/>
            <person name="Walenz B."/>
            <person name="Wang J."/>
            <person name="Wasserman M."/>
            <person name="Watts T."/>
            <person name="Wilson D."/>
            <person name="Wilson R.K."/>
            <person name="Wing R.A."/>
            <person name="Wolfner M.F."/>
            <person name="Wong A."/>
            <person name="Wong G.K."/>
            <person name="Wu C.I."/>
            <person name="Wu G."/>
            <person name="Yamamoto D."/>
            <person name="Yang H.P."/>
            <person name="Yang S.P."/>
            <person name="Yorke J.A."/>
            <person name="Yoshida K."/>
            <person name="Zdobnov E."/>
            <person name="Zhang P."/>
            <person name="Zhang Y."/>
            <person name="Zimin A.V."/>
            <person name="Baldwin J."/>
            <person name="Abdouelleil A."/>
            <person name="Abdulkadir J."/>
            <person name="Abebe A."/>
            <person name="Abera B."/>
            <person name="Abreu J."/>
            <person name="Acer S.C."/>
            <person name="Aftuck L."/>
            <person name="Alexander A."/>
            <person name="An P."/>
            <person name="Anderson E."/>
            <person name="Anderson S."/>
            <person name="Arachi H."/>
            <person name="Azer M."/>
            <person name="Bachantsang P."/>
            <person name="Barry A."/>
            <person name="Bayul T."/>
            <person name="Berlin A."/>
            <person name="Bessette D."/>
            <person name="Bloom T."/>
            <person name="Blye J."/>
            <person name="Boguslavskiy L."/>
            <person name="Bonnet C."/>
            <person name="Boukhgalter B."/>
            <person name="Bourzgui I."/>
            <person name="Brown A."/>
            <person name="Cahill P."/>
            <person name="Channer S."/>
            <person name="Cheshatsang Y."/>
            <person name="Chuda L."/>
            <person name="Citroen M."/>
            <person name="Collymore A."/>
            <person name="Cooke P."/>
            <person name="Costello M."/>
            <person name="D'Aco K."/>
            <person name="Daza R."/>
            <person name="De Haan G."/>
            <person name="DeGray S."/>
            <person name="DeMaso C."/>
            <person name="Dhargay N."/>
            <person name="Dooley K."/>
            <person name="Dooley E."/>
            <person name="Doricent M."/>
            <person name="Dorje P."/>
            <person name="Dorjee K."/>
            <person name="Dupes A."/>
            <person name="Elong R."/>
            <person name="Falk J."/>
            <person name="Farina A."/>
            <person name="Faro S."/>
            <person name="Ferguson D."/>
            <person name="Fisher S."/>
            <person name="Foley C.D."/>
            <person name="Franke A."/>
            <person name="Friedrich D."/>
            <person name="Gadbois L."/>
            <person name="Gearin G."/>
            <person name="Gearin C.R."/>
            <person name="Giannoukos G."/>
            <person name="Goode T."/>
            <person name="Graham J."/>
            <person name="Grandbois E."/>
            <person name="Grewal S."/>
            <person name="Gyaltsen K."/>
            <person name="Hafez N."/>
            <person name="Hagos B."/>
            <person name="Hall J."/>
            <person name="Henson C."/>
            <person name="Hollinger A."/>
            <person name="Honan T."/>
            <person name="Huard M.D."/>
            <person name="Hughes L."/>
            <person name="Hurhula B."/>
            <person name="Husby M.E."/>
            <person name="Kamat A."/>
            <person name="Kanga B."/>
            <person name="Kashin S."/>
            <person name="Khazanovich D."/>
            <person name="Kisner P."/>
            <person name="Lance K."/>
            <person name="Lara M."/>
            <person name="Lee W."/>
            <person name="Lennon N."/>
            <person name="Letendre F."/>
            <person name="LeVine R."/>
            <person name="Lipovsky A."/>
            <person name="Liu X."/>
            <person name="Liu J."/>
            <person name="Liu S."/>
            <person name="Lokyitsang T."/>
            <person name="Lokyitsang Y."/>
            <person name="Lubonja R."/>
            <person name="Lui A."/>
            <person name="MacDonald P."/>
            <person name="Magnisalis V."/>
            <person name="Maru K."/>
            <person name="Matthews C."/>
            <person name="McCusker W."/>
            <person name="McDonough S."/>
            <person name="Mehta T."/>
            <person name="Meldrim J."/>
            <person name="Meneus L."/>
            <person name="Mihai O."/>
            <person name="Mihalev A."/>
            <person name="Mihova T."/>
            <person name="Mittelman R."/>
            <person name="Mlenga V."/>
            <person name="Montmayeur A."/>
            <person name="Mulrain L."/>
            <person name="Navidi A."/>
            <person name="Naylor J."/>
            <person name="Negash T."/>
            <person name="Nguyen T."/>
            <person name="Nguyen N."/>
            <person name="Nicol R."/>
            <person name="Norbu C."/>
            <person name="Norbu N."/>
            <person name="Novod N."/>
            <person name="O'Neill B."/>
            <person name="Osman S."/>
            <person name="Markiewicz E."/>
            <person name="Oyono O.L."/>
            <person name="Patti C."/>
            <person name="Phunkhang P."/>
            <person name="Pierre F."/>
            <person name="Priest M."/>
            <person name="Raghuraman S."/>
            <person name="Rege F."/>
            <person name="Reyes R."/>
            <person name="Rise C."/>
            <person name="Rogov P."/>
            <person name="Ross K."/>
            <person name="Ryan E."/>
            <person name="Settipalli S."/>
            <person name="Shea T."/>
            <person name="Sherpa N."/>
            <person name="Shi L."/>
            <person name="Shih D."/>
            <person name="Sparrow T."/>
            <person name="Spaulding J."/>
            <person name="Stalker J."/>
            <person name="Stange-Thomann N."/>
            <person name="Stavropoulos S."/>
            <person name="Stone C."/>
            <person name="Strader C."/>
            <person name="Tesfaye S."/>
            <person name="Thomson T."/>
            <person name="Thoulutsang Y."/>
            <person name="Thoulutsang D."/>
            <person name="Topham K."/>
            <person name="Topping I."/>
            <person name="Tsamla T."/>
            <person name="Vassiliev H."/>
            <person name="Vo A."/>
            <person name="Wangchuk T."/>
            <person name="Wangdi T."/>
            <person name="Weiand M."/>
            <person name="Wilkinson J."/>
            <person name="Wilson A."/>
            <person name="Yadav S."/>
            <person name="Young G."/>
            <person name="Yu Q."/>
            <person name="Zembek L."/>
            <person name="Zhong D."/>
            <person name="Zimmer A."/>
            <person name="Zwirko Z."/>
            <person name="Jaffe D.B."/>
            <person name="Alvarez P."/>
            <person name="Brockman W."/>
            <person name="Butler J."/>
            <person name="Chin C."/>
            <person name="Gnerre S."/>
            <person name="Grabherr M."/>
            <person name="Kleber M."/>
            <person name="Mauceli E."/>
            <person name="MacCallum I."/>
        </authorList>
    </citation>
    <scope>NUCLEOTIDE SEQUENCE [LARGE SCALE GENOMIC DNA]</scope>
    <source>
        <strain evidence="2">white501</strain>
    </source>
</reference>
<sequence length="71" mass="8158">MTHDWVNNVLDKIRMNQRPQTELIEILSWKVLITKDCFKIPPATTEAFPDADVTVGIDLGNVRVLQGRHMQ</sequence>
<protein>
    <submittedName>
        <fullName evidence="1">GD20598</fullName>
    </submittedName>
</protein>
<dbReference type="HOGENOM" id="CLU_2742791_0_0_1"/>
<accession>B4QT08</accession>
<gene>
    <name evidence="1" type="primary">Dsim\GD20598</name>
    <name evidence="1" type="ORF">Dsim_GD20598</name>
</gene>
<organism evidence="1 2">
    <name type="scientific">Drosophila simulans</name>
    <name type="common">Fruit fly</name>
    <dbReference type="NCBI Taxonomy" id="7240"/>
    <lineage>
        <taxon>Eukaryota</taxon>
        <taxon>Metazoa</taxon>
        <taxon>Ecdysozoa</taxon>
        <taxon>Arthropoda</taxon>
        <taxon>Hexapoda</taxon>
        <taxon>Insecta</taxon>
        <taxon>Pterygota</taxon>
        <taxon>Neoptera</taxon>
        <taxon>Endopterygota</taxon>
        <taxon>Diptera</taxon>
        <taxon>Brachycera</taxon>
        <taxon>Muscomorpha</taxon>
        <taxon>Ephydroidea</taxon>
        <taxon>Drosophilidae</taxon>
        <taxon>Drosophila</taxon>
        <taxon>Sophophora</taxon>
    </lineage>
</organism>
<dbReference type="Proteomes" id="UP000000304">
    <property type="component" value="Chromosome 3R"/>
</dbReference>
<evidence type="ECO:0000313" key="1">
    <source>
        <dbReference type="EMBL" id="EDX13268.1"/>
    </source>
</evidence>
<dbReference type="AlphaFoldDB" id="B4QT08"/>
<keyword evidence="2" id="KW-1185">Reference proteome</keyword>